<evidence type="ECO:0000313" key="1">
    <source>
        <dbReference type="EMBL" id="KAH6947826.1"/>
    </source>
</evidence>
<proteinExistence type="predicted"/>
<organism evidence="1 2">
    <name type="scientific">Hyalomma asiaticum</name>
    <name type="common">Tick</name>
    <dbReference type="NCBI Taxonomy" id="266040"/>
    <lineage>
        <taxon>Eukaryota</taxon>
        <taxon>Metazoa</taxon>
        <taxon>Ecdysozoa</taxon>
        <taxon>Arthropoda</taxon>
        <taxon>Chelicerata</taxon>
        <taxon>Arachnida</taxon>
        <taxon>Acari</taxon>
        <taxon>Parasitiformes</taxon>
        <taxon>Ixodida</taxon>
        <taxon>Ixodoidea</taxon>
        <taxon>Ixodidae</taxon>
        <taxon>Hyalomminae</taxon>
        <taxon>Hyalomma</taxon>
    </lineage>
</organism>
<keyword evidence="2" id="KW-1185">Reference proteome</keyword>
<reference evidence="1" key="1">
    <citation type="submission" date="2020-05" db="EMBL/GenBank/DDBJ databases">
        <title>Large-scale comparative analyses of tick genomes elucidate their genetic diversity and vector capacities.</title>
        <authorList>
            <person name="Jia N."/>
            <person name="Wang J."/>
            <person name="Shi W."/>
            <person name="Du L."/>
            <person name="Sun Y."/>
            <person name="Zhan W."/>
            <person name="Jiang J."/>
            <person name="Wang Q."/>
            <person name="Zhang B."/>
            <person name="Ji P."/>
            <person name="Sakyi L.B."/>
            <person name="Cui X."/>
            <person name="Yuan T."/>
            <person name="Jiang B."/>
            <person name="Yang W."/>
            <person name="Lam T.T.-Y."/>
            <person name="Chang Q."/>
            <person name="Ding S."/>
            <person name="Wang X."/>
            <person name="Zhu J."/>
            <person name="Ruan X."/>
            <person name="Zhao L."/>
            <person name="Wei J."/>
            <person name="Que T."/>
            <person name="Du C."/>
            <person name="Cheng J."/>
            <person name="Dai P."/>
            <person name="Han X."/>
            <person name="Huang E."/>
            <person name="Gao Y."/>
            <person name="Liu J."/>
            <person name="Shao H."/>
            <person name="Ye R."/>
            <person name="Li L."/>
            <person name="Wei W."/>
            <person name="Wang X."/>
            <person name="Wang C."/>
            <person name="Yang T."/>
            <person name="Huo Q."/>
            <person name="Li W."/>
            <person name="Guo W."/>
            <person name="Chen H."/>
            <person name="Zhou L."/>
            <person name="Ni X."/>
            <person name="Tian J."/>
            <person name="Zhou Y."/>
            <person name="Sheng Y."/>
            <person name="Liu T."/>
            <person name="Pan Y."/>
            <person name="Xia L."/>
            <person name="Li J."/>
            <person name="Zhao F."/>
            <person name="Cao W."/>
        </authorList>
    </citation>
    <scope>NUCLEOTIDE SEQUENCE</scope>
    <source>
        <strain evidence="1">Hyas-2018</strain>
    </source>
</reference>
<accession>A0ACB7TNY1</accession>
<dbReference type="EMBL" id="CM023481">
    <property type="protein sequence ID" value="KAH6947826.1"/>
    <property type="molecule type" value="Genomic_DNA"/>
</dbReference>
<name>A0ACB7TNY1_HYAAI</name>
<evidence type="ECO:0000313" key="2">
    <source>
        <dbReference type="Proteomes" id="UP000821845"/>
    </source>
</evidence>
<dbReference type="Proteomes" id="UP000821845">
    <property type="component" value="Chromosome 1"/>
</dbReference>
<protein>
    <submittedName>
        <fullName evidence="1">Uncharacterized protein</fullName>
    </submittedName>
</protein>
<gene>
    <name evidence="1" type="ORF">HPB50_021597</name>
</gene>
<comment type="caution">
    <text evidence="1">The sequence shown here is derived from an EMBL/GenBank/DDBJ whole genome shotgun (WGS) entry which is preliminary data.</text>
</comment>
<sequence length="236" mass="27087">MSAVLDEQKAAIASLEEMMKEAPAEQFAKIGDSRNARLLLAIALRVLSVLEDLNACPQGCSSTVQGMFQMVEPAKSELHHLGSEEMFHELFEHVPKPAEDGKVHSVEASRYRRRPARYPKGRINMEVMRRYKDVDFNQVMSRVRLLHEEHSDPSSVDGVAEIIRNMHEATRQYFKEVESLLRIILVMPASFRDAERSFSALRRLKTWLRNTMGETRLSYVTLAHVHQDIDDRIEIA</sequence>